<dbReference type="InterPro" id="IPR006062">
    <property type="entry name" value="His_biosynth"/>
</dbReference>
<comment type="similarity">
    <text evidence="4 11">Belongs to the HisA/HisF family.</text>
</comment>
<keyword evidence="8 11" id="KW-0028">Amino-acid biosynthesis</keyword>
<dbReference type="GO" id="GO:0000162">
    <property type="term" value="P:L-tryptophan biosynthetic process"/>
    <property type="evidence" value="ECO:0007669"/>
    <property type="project" value="TreeGrafter"/>
</dbReference>
<dbReference type="NCBIfam" id="NF010113">
    <property type="entry name" value="PRK13586.1"/>
    <property type="match status" value="1"/>
</dbReference>
<evidence type="ECO:0000256" key="8">
    <source>
        <dbReference type="ARBA" id="ARBA00022605"/>
    </source>
</evidence>
<name>A0A7J3IAF0_9CREN</name>
<accession>A0A7J3IAF0</accession>
<keyword evidence="7" id="KW-0963">Cytoplasm</keyword>
<dbReference type="EMBL" id="DTAI01000256">
    <property type="protein sequence ID" value="HGN37593.1"/>
    <property type="molecule type" value="Genomic_DNA"/>
</dbReference>
<comment type="pathway">
    <text evidence="3">Amino-acid biosynthesis; L-histidine biosynthesis; L-histidine from 5-phospho-alpha-D-ribose 1-diphosphate: step 4/9.</text>
</comment>
<dbReference type="InterPro" id="IPR013785">
    <property type="entry name" value="Aldolase_TIM"/>
</dbReference>
<evidence type="ECO:0000256" key="7">
    <source>
        <dbReference type="ARBA" id="ARBA00022490"/>
    </source>
</evidence>
<keyword evidence="9 11" id="KW-0368">Histidine biosynthesis</keyword>
<dbReference type="CDD" id="cd04732">
    <property type="entry name" value="HisA"/>
    <property type="match status" value="1"/>
</dbReference>
<reference evidence="12" key="1">
    <citation type="journal article" date="2020" name="mSystems">
        <title>Genome- and Community-Level Interaction Insights into Carbon Utilization and Element Cycling Functions of Hydrothermarchaeota in Hydrothermal Sediment.</title>
        <authorList>
            <person name="Zhou Z."/>
            <person name="Liu Y."/>
            <person name="Xu W."/>
            <person name="Pan J."/>
            <person name="Luo Z.H."/>
            <person name="Li M."/>
        </authorList>
    </citation>
    <scope>NUCLEOTIDE SEQUENCE [LARGE SCALE GENOMIC DNA]</scope>
    <source>
        <strain evidence="12">SpSt-618</strain>
    </source>
</reference>
<evidence type="ECO:0000256" key="11">
    <source>
        <dbReference type="RuleBase" id="RU003657"/>
    </source>
</evidence>
<dbReference type="UniPathway" id="UPA00031">
    <property type="reaction ID" value="UER00009"/>
</dbReference>
<organism evidence="12">
    <name type="scientific">Ignisphaera aggregans</name>
    <dbReference type="NCBI Taxonomy" id="334771"/>
    <lineage>
        <taxon>Archaea</taxon>
        <taxon>Thermoproteota</taxon>
        <taxon>Thermoprotei</taxon>
        <taxon>Desulfurococcales</taxon>
        <taxon>Desulfurococcaceae</taxon>
        <taxon>Ignisphaera</taxon>
    </lineage>
</organism>
<dbReference type="AlphaFoldDB" id="A0A7J3IAF0"/>
<comment type="subcellular location">
    <subcellularLocation>
        <location evidence="2">Cytoplasm</location>
    </subcellularLocation>
</comment>
<proteinExistence type="inferred from homology"/>
<keyword evidence="10 12" id="KW-0413">Isomerase</keyword>
<dbReference type="PANTHER" id="PTHR43090:SF2">
    <property type="entry name" value="1-(5-PHOSPHORIBOSYL)-5-[(5-PHOSPHORIBOSYLAMINO)METHYLIDENEAMINO] IMIDAZOLE-4-CARBOXAMIDE ISOMERASE"/>
    <property type="match status" value="1"/>
</dbReference>
<evidence type="ECO:0000256" key="10">
    <source>
        <dbReference type="ARBA" id="ARBA00023235"/>
    </source>
</evidence>
<dbReference type="GO" id="GO:0005737">
    <property type="term" value="C:cytoplasm"/>
    <property type="evidence" value="ECO:0007669"/>
    <property type="project" value="UniProtKB-SubCell"/>
</dbReference>
<sequence length="231" mass="25308">MIVVPSIDVSGGRAVKRVKGMRGSGTVLGNPMEVAYELYSLGYDHIHIVDLDAAEDIGSNEHIIKSIASIGFKWIQVGGGIRSAERASRMLSYGASAIIVSTVFFTDPDRFGEIYRCIGWDKILVSVDYDSNHNVMVKGWSTTAIDLDSAVKLLKEVRLLGTIFTYISTEGTCMGVDRGIGKYVRAVNGLKEYAGGVATYNDLLFLRNVGFDYVIMGMALYMDRLKGVRIV</sequence>
<evidence type="ECO:0000256" key="2">
    <source>
        <dbReference type="ARBA" id="ARBA00004496"/>
    </source>
</evidence>
<dbReference type="GO" id="GO:0000105">
    <property type="term" value="P:L-histidine biosynthetic process"/>
    <property type="evidence" value="ECO:0007669"/>
    <property type="project" value="UniProtKB-UniPathway"/>
</dbReference>
<evidence type="ECO:0000256" key="1">
    <source>
        <dbReference type="ARBA" id="ARBA00000901"/>
    </source>
</evidence>
<dbReference type="GO" id="GO:0003949">
    <property type="term" value="F:1-(5-phosphoribosyl)-5-[(5-phosphoribosylamino)methylideneamino]imidazole-4-carboxamide isomerase activity"/>
    <property type="evidence" value="ECO:0007669"/>
    <property type="project" value="UniProtKB-EC"/>
</dbReference>
<evidence type="ECO:0000256" key="9">
    <source>
        <dbReference type="ARBA" id="ARBA00023102"/>
    </source>
</evidence>
<dbReference type="InterPro" id="IPR011060">
    <property type="entry name" value="RibuloseP-bd_barrel"/>
</dbReference>
<comment type="caution">
    <text evidence="12">The sequence shown here is derived from an EMBL/GenBank/DDBJ whole genome shotgun (WGS) entry which is preliminary data.</text>
</comment>
<dbReference type="PANTHER" id="PTHR43090">
    <property type="entry name" value="1-(5-PHOSPHORIBOSYL)-5-[(5-PHOSPHORIBOSYLAMINO)METHYLIDENEAMINO] IMIDAZOLE-4-CARBOXAMIDE ISOMERASE"/>
    <property type="match status" value="1"/>
</dbReference>
<comment type="catalytic activity">
    <reaction evidence="1">
        <text>1-(5-phospho-beta-D-ribosyl)-5-[(5-phospho-beta-D-ribosylamino)methylideneamino]imidazole-4-carboxamide = 5-[(5-phospho-1-deoxy-D-ribulos-1-ylimino)methylamino]-1-(5-phospho-beta-D-ribosyl)imidazole-4-carboxamide</text>
        <dbReference type="Rhea" id="RHEA:15469"/>
        <dbReference type="ChEBI" id="CHEBI:58435"/>
        <dbReference type="ChEBI" id="CHEBI:58525"/>
        <dbReference type="EC" id="5.3.1.16"/>
    </reaction>
</comment>
<evidence type="ECO:0000256" key="4">
    <source>
        <dbReference type="ARBA" id="ARBA00009667"/>
    </source>
</evidence>
<evidence type="ECO:0000256" key="6">
    <source>
        <dbReference type="ARBA" id="ARBA00018464"/>
    </source>
</evidence>
<evidence type="ECO:0000256" key="5">
    <source>
        <dbReference type="ARBA" id="ARBA00012550"/>
    </source>
</evidence>
<gene>
    <name evidence="12" type="ORF">ENT87_08645</name>
</gene>
<dbReference type="InterPro" id="IPR023016">
    <property type="entry name" value="HisA/PriA"/>
</dbReference>
<evidence type="ECO:0000313" key="12">
    <source>
        <dbReference type="EMBL" id="HGN37593.1"/>
    </source>
</evidence>
<dbReference type="SUPFAM" id="SSF51366">
    <property type="entry name" value="Ribulose-phoshate binding barrel"/>
    <property type="match status" value="1"/>
</dbReference>
<evidence type="ECO:0000256" key="3">
    <source>
        <dbReference type="ARBA" id="ARBA00005133"/>
    </source>
</evidence>
<dbReference type="Pfam" id="PF00977">
    <property type="entry name" value="His_biosynth"/>
    <property type="match status" value="1"/>
</dbReference>
<dbReference type="Gene3D" id="3.20.20.70">
    <property type="entry name" value="Aldolase class I"/>
    <property type="match status" value="1"/>
</dbReference>
<protein>
    <recommendedName>
        <fullName evidence="6">1-(5-phosphoribosyl)-5-[(5-phosphoribosylamino)methylideneamino] imidazole-4-carboxamide isomerase</fullName>
        <ecNumber evidence="5">5.3.1.16</ecNumber>
    </recommendedName>
</protein>
<dbReference type="EC" id="5.3.1.16" evidence="5"/>
<dbReference type="InterPro" id="IPR044524">
    <property type="entry name" value="Isoase_HisA-like"/>
</dbReference>